<evidence type="ECO:0000256" key="1">
    <source>
        <dbReference type="SAM" id="MobiDB-lite"/>
    </source>
</evidence>
<sequence length="161" mass="18172">MRLLREEESNGRLEGGRGATGRWHGHGLWKSSSTVAAHSAAMRLLREEESNGRLEEGGGGGRGGEGDRQVAWTRAMEEQFHCLQEVVRRYERILGACLNWMKSAVMMLGGRDTLDWIRKKGREIIEGSKEIRYLGVNFRVEVDEAKIAGAVIRKIENKLKH</sequence>
<evidence type="ECO:0000313" key="3">
    <source>
        <dbReference type="Proteomes" id="UP001605036"/>
    </source>
</evidence>
<organism evidence="2 3">
    <name type="scientific">Riccia fluitans</name>
    <dbReference type="NCBI Taxonomy" id="41844"/>
    <lineage>
        <taxon>Eukaryota</taxon>
        <taxon>Viridiplantae</taxon>
        <taxon>Streptophyta</taxon>
        <taxon>Embryophyta</taxon>
        <taxon>Marchantiophyta</taxon>
        <taxon>Marchantiopsida</taxon>
        <taxon>Marchantiidae</taxon>
        <taxon>Marchantiales</taxon>
        <taxon>Ricciaceae</taxon>
        <taxon>Riccia</taxon>
    </lineage>
</organism>
<gene>
    <name evidence="2" type="ORF">R1flu_007144</name>
</gene>
<dbReference type="Proteomes" id="UP001605036">
    <property type="component" value="Unassembled WGS sequence"/>
</dbReference>
<dbReference type="EMBL" id="JBHFFA010000003">
    <property type="protein sequence ID" value="KAL2635665.1"/>
    <property type="molecule type" value="Genomic_DNA"/>
</dbReference>
<feature type="compositionally biased region" description="Basic and acidic residues" evidence="1">
    <location>
        <begin position="47"/>
        <end position="56"/>
    </location>
</feature>
<evidence type="ECO:0000313" key="2">
    <source>
        <dbReference type="EMBL" id="KAL2635665.1"/>
    </source>
</evidence>
<accession>A0ABD1YYV0</accession>
<comment type="caution">
    <text evidence="2">The sequence shown here is derived from an EMBL/GenBank/DDBJ whole genome shotgun (WGS) entry which is preliminary data.</text>
</comment>
<protein>
    <submittedName>
        <fullName evidence="2">Uncharacterized protein</fullName>
    </submittedName>
</protein>
<reference evidence="2 3" key="1">
    <citation type="submission" date="2024-09" db="EMBL/GenBank/DDBJ databases">
        <title>Chromosome-scale assembly of Riccia fluitans.</title>
        <authorList>
            <person name="Paukszto L."/>
            <person name="Sawicki J."/>
            <person name="Karawczyk K."/>
            <person name="Piernik-Szablinska J."/>
            <person name="Szczecinska M."/>
            <person name="Mazdziarz M."/>
        </authorList>
    </citation>
    <scope>NUCLEOTIDE SEQUENCE [LARGE SCALE GENOMIC DNA]</scope>
    <source>
        <strain evidence="2">Rf_01</strain>
        <tissue evidence="2">Aerial parts of the thallus</tissue>
    </source>
</reference>
<name>A0ABD1YYV0_9MARC</name>
<keyword evidence="3" id="KW-1185">Reference proteome</keyword>
<dbReference type="AlphaFoldDB" id="A0ABD1YYV0"/>
<feature type="region of interest" description="Disordered" evidence="1">
    <location>
        <begin position="47"/>
        <end position="68"/>
    </location>
</feature>
<proteinExistence type="predicted"/>